<gene>
    <name evidence="2" type="ORF">BG20_I1917</name>
</gene>
<keyword evidence="1" id="KW-0175">Coiled coil</keyword>
<evidence type="ECO:0000313" key="3">
    <source>
        <dbReference type="Proteomes" id="UP000014065"/>
    </source>
</evidence>
<evidence type="ECO:0000313" key="2">
    <source>
        <dbReference type="EMBL" id="EPA05102.1"/>
    </source>
</evidence>
<sequence>MQEKESDLDEETRIMLNGLDKVVEHLTIELRELQLENTALKTELAKLKEKNKL</sequence>
<dbReference type="RefSeq" id="WP_157999286.1">
    <property type="nucleotide sequence ID" value="NZ_AHJG01000220.1"/>
</dbReference>
<evidence type="ECO:0000256" key="1">
    <source>
        <dbReference type="SAM" id="Coils"/>
    </source>
</evidence>
<comment type="caution">
    <text evidence="2">The sequence shown here is derived from an EMBL/GenBank/DDBJ whole genome shotgun (WGS) entry which is preliminary data.</text>
</comment>
<feature type="coiled-coil region" evidence="1">
    <location>
        <begin position="16"/>
        <end position="50"/>
    </location>
</feature>
<proteinExistence type="predicted"/>
<dbReference type="EMBL" id="AHJG01000220">
    <property type="protein sequence ID" value="EPA05102.1"/>
    <property type="molecule type" value="Genomic_DNA"/>
</dbReference>
<accession>S2EKC1</accession>
<keyword evidence="3" id="KW-1185">Reference proteome</keyword>
<organism evidence="2 3">
    <name type="scientific">Candidatus Nitrosarchaeum limnium BG20</name>
    <dbReference type="NCBI Taxonomy" id="859192"/>
    <lineage>
        <taxon>Archaea</taxon>
        <taxon>Nitrososphaerota</taxon>
        <taxon>Nitrososphaeria</taxon>
        <taxon>Nitrosopumilales</taxon>
        <taxon>Nitrosopumilaceae</taxon>
        <taxon>Nitrosarchaeum</taxon>
    </lineage>
</organism>
<dbReference type="AlphaFoldDB" id="S2EKC1"/>
<dbReference type="Proteomes" id="UP000014065">
    <property type="component" value="Unassembled WGS sequence"/>
</dbReference>
<name>S2EKC1_9ARCH</name>
<protein>
    <submittedName>
        <fullName evidence="2">Uncharacterized protein</fullName>
    </submittedName>
</protein>
<reference evidence="2 3" key="1">
    <citation type="journal article" date="2012" name="J. Bacteriol.">
        <title>Genome Sequence of "Candidatus Nitrosoarchaeum limnia" BG20, a Low-Salinity Ammonia-Oxidizing Archaeon from the San Francisco Bay Estuary.</title>
        <authorList>
            <person name="Mosier A.C."/>
            <person name="Allen E.E."/>
            <person name="Kim M."/>
            <person name="Ferriera S."/>
            <person name="Francis C.A."/>
        </authorList>
    </citation>
    <scope>NUCLEOTIDE SEQUENCE [LARGE SCALE GENOMIC DNA]</scope>
    <source>
        <strain evidence="2 3">BG20</strain>
    </source>
</reference>